<accession>A0A133ULU3</accession>
<gene>
    <name evidence="2" type="ORF">AKJ65_02425</name>
</gene>
<protein>
    <submittedName>
        <fullName evidence="2">Uncharacterized protein</fullName>
    </submittedName>
</protein>
<feature type="transmembrane region" description="Helical" evidence="1">
    <location>
        <begin position="12"/>
        <end position="36"/>
    </location>
</feature>
<comment type="caution">
    <text evidence="2">The sequence shown here is derived from an EMBL/GenBank/DDBJ whole genome shotgun (WGS) entry which is preliminary data.</text>
</comment>
<dbReference type="AlphaFoldDB" id="A0A133ULU3"/>
<feature type="transmembrane region" description="Helical" evidence="1">
    <location>
        <begin position="48"/>
        <end position="72"/>
    </location>
</feature>
<name>A0A133ULU3_9EURY</name>
<keyword evidence="1" id="KW-0472">Membrane</keyword>
<dbReference type="Proteomes" id="UP000070284">
    <property type="component" value="Unassembled WGS sequence"/>
</dbReference>
<organism evidence="2 3">
    <name type="scientific">candidate division MSBL1 archaeon SCGC-AAA259E19</name>
    <dbReference type="NCBI Taxonomy" id="1698264"/>
    <lineage>
        <taxon>Archaea</taxon>
        <taxon>Methanobacteriati</taxon>
        <taxon>Methanobacteriota</taxon>
        <taxon>candidate division MSBL1</taxon>
    </lineage>
</organism>
<evidence type="ECO:0000256" key="1">
    <source>
        <dbReference type="SAM" id="Phobius"/>
    </source>
</evidence>
<evidence type="ECO:0000313" key="2">
    <source>
        <dbReference type="EMBL" id="KXA95137.1"/>
    </source>
</evidence>
<dbReference type="EMBL" id="LHXO01000024">
    <property type="protein sequence ID" value="KXA95137.1"/>
    <property type="molecule type" value="Genomic_DNA"/>
</dbReference>
<reference evidence="2 3" key="1">
    <citation type="journal article" date="2016" name="Sci. Rep.">
        <title>Metabolic traits of an uncultured archaeal lineage -MSBL1- from brine pools of the Red Sea.</title>
        <authorList>
            <person name="Mwirichia R."/>
            <person name="Alam I."/>
            <person name="Rashid M."/>
            <person name="Vinu M."/>
            <person name="Ba-Alawi W."/>
            <person name="Anthony Kamau A."/>
            <person name="Kamanda Ngugi D."/>
            <person name="Goker M."/>
            <person name="Klenk H.P."/>
            <person name="Bajic V."/>
            <person name="Stingl U."/>
        </authorList>
    </citation>
    <scope>NUCLEOTIDE SEQUENCE [LARGE SCALE GENOMIC DNA]</scope>
    <source>
        <strain evidence="2">SCGC-AAA259E19</strain>
    </source>
</reference>
<keyword evidence="1" id="KW-0812">Transmembrane</keyword>
<feature type="transmembrane region" description="Helical" evidence="1">
    <location>
        <begin position="79"/>
        <end position="103"/>
    </location>
</feature>
<proteinExistence type="predicted"/>
<evidence type="ECO:0000313" key="3">
    <source>
        <dbReference type="Proteomes" id="UP000070284"/>
    </source>
</evidence>
<keyword evidence="1" id="KW-1133">Transmembrane helix</keyword>
<keyword evidence="3" id="KW-1185">Reference proteome</keyword>
<sequence>MLDYLSDNYKILAPFGIILIIAGLLLLVGGRGAGIIGSESVSGTGLILVWSGSIHLLGVGTLSLSLMGGAILDEKQNQYVRLGMVVVTGLLIGYGIATTLFLIEFV</sequence>